<comment type="caution">
    <text evidence="3">The sequence shown here is derived from an EMBL/GenBank/DDBJ whole genome shotgun (WGS) entry which is preliminary data.</text>
</comment>
<keyword evidence="1" id="KW-0732">Signal</keyword>
<name>A0A1D2N2V9_ORCCI</name>
<dbReference type="PANTHER" id="PTHR10334">
    <property type="entry name" value="CYSTEINE-RICH SECRETORY PROTEIN-RELATED"/>
    <property type="match status" value="1"/>
</dbReference>
<dbReference type="OrthoDB" id="289431at2759"/>
<feature type="chain" id="PRO_5008904948" evidence="1">
    <location>
        <begin position="22"/>
        <end position="323"/>
    </location>
</feature>
<dbReference type="Pfam" id="PF00188">
    <property type="entry name" value="CAP"/>
    <property type="match status" value="1"/>
</dbReference>
<organism evidence="3 4">
    <name type="scientific">Orchesella cincta</name>
    <name type="common">Springtail</name>
    <name type="synonym">Podura cincta</name>
    <dbReference type="NCBI Taxonomy" id="48709"/>
    <lineage>
        <taxon>Eukaryota</taxon>
        <taxon>Metazoa</taxon>
        <taxon>Ecdysozoa</taxon>
        <taxon>Arthropoda</taxon>
        <taxon>Hexapoda</taxon>
        <taxon>Collembola</taxon>
        <taxon>Entomobryomorpha</taxon>
        <taxon>Entomobryoidea</taxon>
        <taxon>Orchesellidae</taxon>
        <taxon>Orchesellinae</taxon>
        <taxon>Orchesella</taxon>
    </lineage>
</organism>
<dbReference type="InterPro" id="IPR014044">
    <property type="entry name" value="CAP_dom"/>
</dbReference>
<reference evidence="3 4" key="1">
    <citation type="journal article" date="2016" name="Genome Biol. Evol.">
        <title>Gene Family Evolution Reflects Adaptation to Soil Environmental Stressors in the Genome of the Collembolan Orchesella cincta.</title>
        <authorList>
            <person name="Faddeeva-Vakhrusheva A."/>
            <person name="Derks M.F."/>
            <person name="Anvar S.Y."/>
            <person name="Agamennone V."/>
            <person name="Suring W."/>
            <person name="Smit S."/>
            <person name="van Straalen N.M."/>
            <person name="Roelofs D."/>
        </authorList>
    </citation>
    <scope>NUCLEOTIDE SEQUENCE [LARGE SCALE GENOMIC DNA]</scope>
    <source>
        <tissue evidence="3">Mixed pool</tissue>
    </source>
</reference>
<dbReference type="STRING" id="48709.A0A1D2N2V9"/>
<gene>
    <name evidence="3" type="ORF">Ocin01_07078</name>
</gene>
<feature type="domain" description="SCP" evidence="2">
    <location>
        <begin position="162"/>
        <end position="312"/>
    </location>
</feature>
<feature type="signal peptide" evidence="1">
    <location>
        <begin position="1"/>
        <end position="21"/>
    </location>
</feature>
<dbReference type="Gene3D" id="3.40.33.10">
    <property type="entry name" value="CAP"/>
    <property type="match status" value="1"/>
</dbReference>
<sequence>MENTVVVIIALALPWVHYVGASEVEFGMDMGVRAYDSICWYEKLKRFPETDSKGFLRECFGKAENVKKQINGDDMALKYFGEWMIQLAMKRLPQEYGQSCNVYLQNPSKPYPVDLKKVLNDGQSRPYPFEGASLCLLNVLREKHGEKATTAVFDEKTGPKKHWISVFLARDNEFRARHGSPPFQLVKELNDQAQSWAENMASKCQMYHSQNDDPGRQWHGATTGENLSCGGGAVSKEDAAYIASNGWYEEIQDYPFPKGFTGGPSFSKIGHFTQSVWKSTLYVGYGFAYNPNCPSMKWFIAARYGPPGNMEGEYQENVLPPRF</sequence>
<dbReference type="InterPro" id="IPR001283">
    <property type="entry name" value="CRISP-related"/>
</dbReference>
<dbReference type="CDD" id="cd05382">
    <property type="entry name" value="CAP_GAPR1-like"/>
    <property type="match status" value="1"/>
</dbReference>
<evidence type="ECO:0000313" key="3">
    <source>
        <dbReference type="EMBL" id="ODM99592.1"/>
    </source>
</evidence>
<dbReference type="Proteomes" id="UP000094527">
    <property type="component" value="Unassembled WGS sequence"/>
</dbReference>
<dbReference type="InterPro" id="IPR034113">
    <property type="entry name" value="SCP_GAPR1-like"/>
</dbReference>
<evidence type="ECO:0000259" key="2">
    <source>
        <dbReference type="SMART" id="SM00198"/>
    </source>
</evidence>
<protein>
    <submittedName>
        <fullName evidence="3">Golgi-associated plant pathogenesis-related protein 1</fullName>
    </submittedName>
</protein>
<dbReference type="AlphaFoldDB" id="A0A1D2N2V9"/>
<dbReference type="SMART" id="SM00198">
    <property type="entry name" value="SCP"/>
    <property type="match status" value="1"/>
</dbReference>
<dbReference type="PRINTS" id="PR00837">
    <property type="entry name" value="V5TPXLIKE"/>
</dbReference>
<keyword evidence="4" id="KW-1185">Reference proteome</keyword>
<dbReference type="EMBL" id="LJIJ01000269">
    <property type="protein sequence ID" value="ODM99592.1"/>
    <property type="molecule type" value="Genomic_DNA"/>
</dbReference>
<accession>A0A1D2N2V9</accession>
<evidence type="ECO:0000313" key="4">
    <source>
        <dbReference type="Proteomes" id="UP000094527"/>
    </source>
</evidence>
<dbReference type="InterPro" id="IPR035940">
    <property type="entry name" value="CAP_sf"/>
</dbReference>
<proteinExistence type="predicted"/>
<dbReference type="SUPFAM" id="SSF55797">
    <property type="entry name" value="PR-1-like"/>
    <property type="match status" value="1"/>
</dbReference>
<evidence type="ECO:0000256" key="1">
    <source>
        <dbReference type="SAM" id="SignalP"/>
    </source>
</evidence>